<organism evidence="6 7">
    <name type="scientific">Kroppenstedtia pulmonis</name>
    <dbReference type="NCBI Taxonomy" id="1380685"/>
    <lineage>
        <taxon>Bacteria</taxon>
        <taxon>Bacillati</taxon>
        <taxon>Bacillota</taxon>
        <taxon>Bacilli</taxon>
        <taxon>Bacillales</taxon>
        <taxon>Thermoactinomycetaceae</taxon>
        <taxon>Kroppenstedtia</taxon>
    </lineage>
</organism>
<evidence type="ECO:0000313" key="6">
    <source>
        <dbReference type="EMBL" id="QKG83032.1"/>
    </source>
</evidence>
<evidence type="ECO:0000313" key="7">
    <source>
        <dbReference type="Proteomes" id="UP000503088"/>
    </source>
</evidence>
<dbReference type="Gene3D" id="1.10.357.10">
    <property type="entry name" value="Tetracycline Repressor, domain 2"/>
    <property type="match status" value="1"/>
</dbReference>
<keyword evidence="2 4" id="KW-0238">DNA-binding</keyword>
<dbReference type="GO" id="GO:0000976">
    <property type="term" value="F:transcription cis-regulatory region binding"/>
    <property type="evidence" value="ECO:0007669"/>
    <property type="project" value="TreeGrafter"/>
</dbReference>
<proteinExistence type="predicted"/>
<dbReference type="InterPro" id="IPR041490">
    <property type="entry name" value="KstR2_TetR_C"/>
</dbReference>
<dbReference type="PROSITE" id="PS50977">
    <property type="entry name" value="HTH_TETR_2"/>
    <property type="match status" value="1"/>
</dbReference>
<dbReference type="Pfam" id="PF17932">
    <property type="entry name" value="TetR_C_24"/>
    <property type="match status" value="1"/>
</dbReference>
<dbReference type="InterPro" id="IPR050109">
    <property type="entry name" value="HTH-type_TetR-like_transc_reg"/>
</dbReference>
<keyword evidence="3" id="KW-0804">Transcription</keyword>
<accession>A0A7D4BDU1</accession>
<reference evidence="6 7" key="1">
    <citation type="submission" date="2020-01" db="EMBL/GenBank/DDBJ databases">
        <authorList>
            <person name="Gulvik C.A."/>
            <person name="Batra D.G."/>
        </authorList>
    </citation>
    <scope>NUCLEOTIDE SEQUENCE [LARGE SCALE GENOMIC DNA]</scope>
    <source>
        <strain evidence="6 7">W9323</strain>
    </source>
</reference>
<dbReference type="SUPFAM" id="SSF46689">
    <property type="entry name" value="Homeodomain-like"/>
    <property type="match status" value="1"/>
</dbReference>
<dbReference type="Proteomes" id="UP000503088">
    <property type="component" value="Chromosome"/>
</dbReference>
<feature type="domain" description="HTH tetR-type" evidence="5">
    <location>
        <begin position="3"/>
        <end position="63"/>
    </location>
</feature>
<dbReference type="PANTHER" id="PTHR30055:SF234">
    <property type="entry name" value="HTH-TYPE TRANSCRIPTIONAL REGULATOR BETI"/>
    <property type="match status" value="1"/>
</dbReference>
<protein>
    <submittedName>
        <fullName evidence="6">TetR/AcrR family transcriptional regulator</fullName>
    </submittedName>
</protein>
<keyword evidence="1" id="KW-0805">Transcription regulation</keyword>
<evidence type="ECO:0000259" key="5">
    <source>
        <dbReference type="PROSITE" id="PS50977"/>
    </source>
</evidence>
<evidence type="ECO:0000256" key="2">
    <source>
        <dbReference type="ARBA" id="ARBA00023125"/>
    </source>
</evidence>
<dbReference type="Gene3D" id="1.10.10.60">
    <property type="entry name" value="Homeodomain-like"/>
    <property type="match status" value="1"/>
</dbReference>
<dbReference type="RefSeq" id="WP_173218986.1">
    <property type="nucleotide sequence ID" value="NZ_CP048104.1"/>
</dbReference>
<dbReference type="AlphaFoldDB" id="A0A7D4BDU1"/>
<sequence length="201" mass="22485">MSQETIDQIFTAAVSVFAQSSFDRAKMDDIARQAGVAKGTIYYHFSGKEELFVALMTNGMDKMTGFIRRQIEDRSEAADQMQGVVQAHVDYLLHHGTFAQLLLTEVWGSAERQHAFRAGIRSLISLIEEVLQRGEEEGSFRLLAKHDTAVAIFGAISVAVLQDIFHYQDCSADEGESLEQRVVQLSRTLKSLIFNGLLRNN</sequence>
<gene>
    <name evidence="6" type="ORF">GXN76_00160</name>
</gene>
<keyword evidence="7" id="KW-1185">Reference proteome</keyword>
<dbReference type="Pfam" id="PF00440">
    <property type="entry name" value="TetR_N"/>
    <property type="match status" value="1"/>
</dbReference>
<feature type="DNA-binding region" description="H-T-H motif" evidence="4">
    <location>
        <begin position="26"/>
        <end position="45"/>
    </location>
</feature>
<dbReference type="PANTHER" id="PTHR30055">
    <property type="entry name" value="HTH-TYPE TRANSCRIPTIONAL REGULATOR RUTR"/>
    <property type="match status" value="1"/>
</dbReference>
<evidence type="ECO:0000256" key="3">
    <source>
        <dbReference type="ARBA" id="ARBA00023163"/>
    </source>
</evidence>
<evidence type="ECO:0000256" key="4">
    <source>
        <dbReference type="PROSITE-ProRule" id="PRU00335"/>
    </source>
</evidence>
<dbReference type="InterPro" id="IPR009057">
    <property type="entry name" value="Homeodomain-like_sf"/>
</dbReference>
<dbReference type="InterPro" id="IPR036271">
    <property type="entry name" value="Tet_transcr_reg_TetR-rel_C_sf"/>
</dbReference>
<dbReference type="EMBL" id="CP048104">
    <property type="protein sequence ID" value="QKG83032.1"/>
    <property type="molecule type" value="Genomic_DNA"/>
</dbReference>
<dbReference type="SUPFAM" id="SSF48498">
    <property type="entry name" value="Tetracyclin repressor-like, C-terminal domain"/>
    <property type="match status" value="1"/>
</dbReference>
<name>A0A7D4BDU1_9BACL</name>
<evidence type="ECO:0000256" key="1">
    <source>
        <dbReference type="ARBA" id="ARBA00023015"/>
    </source>
</evidence>
<dbReference type="GO" id="GO:0003700">
    <property type="term" value="F:DNA-binding transcription factor activity"/>
    <property type="evidence" value="ECO:0007669"/>
    <property type="project" value="TreeGrafter"/>
</dbReference>
<dbReference type="PRINTS" id="PR00455">
    <property type="entry name" value="HTHTETR"/>
</dbReference>
<dbReference type="InterPro" id="IPR001647">
    <property type="entry name" value="HTH_TetR"/>
</dbReference>
<dbReference type="KEGG" id="kpul:GXN76_00160"/>